<accession>A0A4R3Z8N7</accession>
<dbReference type="Gene3D" id="3.40.50.1860">
    <property type="match status" value="2"/>
</dbReference>
<name>A0A4R3Z8N7_9FIRM</name>
<dbReference type="GO" id="GO:0047661">
    <property type="term" value="F:amino-acid racemase activity"/>
    <property type="evidence" value="ECO:0007669"/>
    <property type="project" value="InterPro"/>
</dbReference>
<dbReference type="PANTHER" id="PTHR21198">
    <property type="entry name" value="GLUTAMATE RACEMASE"/>
    <property type="match status" value="1"/>
</dbReference>
<dbReference type="InterPro" id="IPR015942">
    <property type="entry name" value="Asp/Glu/hydantoin_racemase"/>
</dbReference>
<gene>
    <name evidence="3" type="ORF">EDD60_10628</name>
</gene>
<dbReference type="PROSITE" id="PS00924">
    <property type="entry name" value="ASP_GLU_RACEMASE_2"/>
    <property type="match status" value="1"/>
</dbReference>
<dbReference type="InterPro" id="IPR001920">
    <property type="entry name" value="Asp/Glu_race"/>
</dbReference>
<comment type="similarity">
    <text evidence="1">Belongs to the aspartate/glutamate racemases family.</text>
</comment>
<proteinExistence type="inferred from homology"/>
<dbReference type="InterPro" id="IPR033134">
    <property type="entry name" value="Asp/Glu_racemase_AS_2"/>
</dbReference>
<keyword evidence="4" id="KW-1185">Reference proteome</keyword>
<dbReference type="Proteomes" id="UP000295515">
    <property type="component" value="Unassembled WGS sequence"/>
</dbReference>
<protein>
    <submittedName>
        <fullName evidence="3">Aspartate racemase</fullName>
    </submittedName>
</protein>
<dbReference type="PANTHER" id="PTHR21198:SF7">
    <property type="entry name" value="ASPARTATE-GLUTAMATE RACEMASE FAMILY"/>
    <property type="match status" value="1"/>
</dbReference>
<keyword evidence="2" id="KW-0413">Isomerase</keyword>
<evidence type="ECO:0000313" key="4">
    <source>
        <dbReference type="Proteomes" id="UP000295515"/>
    </source>
</evidence>
<evidence type="ECO:0000256" key="2">
    <source>
        <dbReference type="ARBA" id="ARBA00023235"/>
    </source>
</evidence>
<dbReference type="RefSeq" id="WP_066448114.1">
    <property type="nucleotide sequence ID" value="NZ_JANKBF010000004.1"/>
</dbReference>
<dbReference type="Pfam" id="PF01177">
    <property type="entry name" value="Asp_Glu_race"/>
    <property type="match status" value="1"/>
</dbReference>
<dbReference type="SUPFAM" id="SSF53681">
    <property type="entry name" value="Aspartate/glutamate racemase"/>
    <property type="match status" value="2"/>
</dbReference>
<dbReference type="InterPro" id="IPR004380">
    <property type="entry name" value="Asp_race"/>
</dbReference>
<reference evidence="3 4" key="1">
    <citation type="submission" date="2019-03" db="EMBL/GenBank/DDBJ databases">
        <title>Genomic Encyclopedia of Type Strains, Phase IV (KMG-IV): sequencing the most valuable type-strain genomes for metagenomic binning, comparative biology and taxonomic classification.</title>
        <authorList>
            <person name="Goeker M."/>
        </authorList>
    </citation>
    <scope>NUCLEOTIDE SEQUENCE [LARGE SCALE GENOMIC DNA]</scope>
    <source>
        <strain evidence="3 4">DSM 29487</strain>
    </source>
</reference>
<evidence type="ECO:0000313" key="3">
    <source>
        <dbReference type="EMBL" id="TCW00698.1"/>
    </source>
</evidence>
<sequence length="237" mass="27118">MKLGIIGGLGPLASSYFYELLTKMSDVHHDQEHLEIYLHSCPRIPDRTEYILDHHKPSPILELIQVAKELEAAGVDMIAIPCITAHYFHEELSQVVDIPIIHLIQEVRNYILRKQVKKVGIMATDGTIQSQIFQKELKEYNIDCCIPSIEYQKDVMHIIYDNVKCGKAIEMNCFYGIEKDLLLKGADLIILGCTELSIVNKEEKLDSLYLDAMELLSAVALQKCQIPIKKEYQYLIK</sequence>
<evidence type="ECO:0000256" key="1">
    <source>
        <dbReference type="ARBA" id="ARBA00007847"/>
    </source>
</evidence>
<comment type="caution">
    <text evidence="3">The sequence shown here is derived from an EMBL/GenBank/DDBJ whole genome shotgun (WGS) entry which is preliminary data.</text>
</comment>
<dbReference type="GeneID" id="98914993"/>
<dbReference type="EMBL" id="SMCQ01000006">
    <property type="protein sequence ID" value="TCW00698.1"/>
    <property type="molecule type" value="Genomic_DNA"/>
</dbReference>
<organism evidence="3 4">
    <name type="scientific">Longibaculum muris</name>
    <dbReference type="NCBI Taxonomy" id="1796628"/>
    <lineage>
        <taxon>Bacteria</taxon>
        <taxon>Bacillati</taxon>
        <taxon>Bacillota</taxon>
        <taxon>Erysipelotrichia</taxon>
        <taxon>Erysipelotrichales</taxon>
        <taxon>Coprobacillaceae</taxon>
        <taxon>Longibaculum</taxon>
    </lineage>
</organism>
<dbReference type="AlphaFoldDB" id="A0A4R3Z8N7"/>
<dbReference type="NCBIfam" id="TIGR00035">
    <property type="entry name" value="asp_race"/>
    <property type="match status" value="1"/>
</dbReference>